<dbReference type="Pfam" id="PF02498">
    <property type="entry name" value="Bro-N"/>
    <property type="match status" value="1"/>
</dbReference>
<dbReference type="RefSeq" id="WP_084615149.1">
    <property type="nucleotide sequence ID" value="NZ_JXDG01000061.1"/>
</dbReference>
<dbReference type="PANTHER" id="PTHR36180">
    <property type="entry name" value="DNA-BINDING PROTEIN-RELATED-RELATED"/>
    <property type="match status" value="1"/>
</dbReference>
<keyword evidence="3" id="KW-1185">Reference proteome</keyword>
<name>A0A0C2HWG8_9PSED</name>
<protein>
    <submittedName>
        <fullName evidence="2">Prophage antirepressor</fullName>
    </submittedName>
</protein>
<evidence type="ECO:0000259" key="1">
    <source>
        <dbReference type="PROSITE" id="PS51750"/>
    </source>
</evidence>
<dbReference type="SMART" id="SM01040">
    <property type="entry name" value="Bro-N"/>
    <property type="match status" value="1"/>
</dbReference>
<sequence>MEKVSLESPAETIQSLLDNGSVPDASKPCDLAVDIVFEPHIFTRYHLKLRALLLHDEAWFCARDIGHLMGIEWHERKAIKLDPDQRRVLKLKGSGQSEDHLMLSESGVYAMLVYHYLPENRHLRQWLTHQVLPMLRGQPQPALTQAPSLGILEWDGGALSLLHWRKEPWIRLRDMPQVVPVGGCGGIW</sequence>
<evidence type="ECO:0000313" key="2">
    <source>
        <dbReference type="EMBL" id="KIH81531.1"/>
    </source>
</evidence>
<proteinExistence type="predicted"/>
<dbReference type="AlphaFoldDB" id="A0A0C2HWG8"/>
<dbReference type="PANTHER" id="PTHR36180:SF2">
    <property type="entry name" value="BRO FAMILY PROTEIN"/>
    <property type="match status" value="1"/>
</dbReference>
<dbReference type="OrthoDB" id="6982796at2"/>
<evidence type="ECO:0000313" key="3">
    <source>
        <dbReference type="Proteomes" id="UP000031535"/>
    </source>
</evidence>
<dbReference type="InterPro" id="IPR003497">
    <property type="entry name" value="BRO_N_domain"/>
</dbReference>
<comment type="caution">
    <text evidence="2">The sequence shown here is derived from an EMBL/GenBank/DDBJ whole genome shotgun (WGS) entry which is preliminary data.</text>
</comment>
<feature type="domain" description="Bro-N" evidence="1">
    <location>
        <begin position="34"/>
        <end position="139"/>
    </location>
</feature>
<organism evidence="2 3">
    <name type="scientific">Pseudomonas batumici</name>
    <dbReference type="NCBI Taxonomy" id="226910"/>
    <lineage>
        <taxon>Bacteria</taxon>
        <taxon>Pseudomonadati</taxon>
        <taxon>Pseudomonadota</taxon>
        <taxon>Gammaproteobacteria</taxon>
        <taxon>Pseudomonadales</taxon>
        <taxon>Pseudomonadaceae</taxon>
        <taxon>Pseudomonas</taxon>
    </lineage>
</organism>
<dbReference type="PROSITE" id="PS51750">
    <property type="entry name" value="BRO_N"/>
    <property type="match status" value="1"/>
</dbReference>
<accession>A0A0C2HWG8</accession>
<dbReference type="PATRIC" id="fig|226910.6.peg.4764"/>
<reference evidence="2 3" key="1">
    <citation type="submission" date="2015-01" db="EMBL/GenBank/DDBJ databases">
        <title>Complete genome of Pseudomonas batumici UCM B-321 producer of the batumin antibiotic with strong antistaphilococcal and potential anticancer activity.</title>
        <authorList>
            <person name="Klochko V.V."/>
            <person name="Zelena L.B."/>
            <person name="Elena K.A."/>
            <person name="Reva O.N."/>
        </authorList>
    </citation>
    <scope>NUCLEOTIDE SEQUENCE [LARGE SCALE GENOMIC DNA]</scope>
    <source>
        <strain evidence="2 3">UCM B-321</strain>
    </source>
</reference>
<dbReference type="STRING" id="226910.UCMB321_4773"/>
<dbReference type="Proteomes" id="UP000031535">
    <property type="component" value="Unassembled WGS sequence"/>
</dbReference>
<gene>
    <name evidence="2" type="ORF">UCMB321_4773</name>
</gene>
<dbReference type="EMBL" id="JXDG01000061">
    <property type="protein sequence ID" value="KIH81531.1"/>
    <property type="molecule type" value="Genomic_DNA"/>
</dbReference>